<dbReference type="Pfam" id="PF16118">
    <property type="entry name" value="DUF4834"/>
    <property type="match status" value="1"/>
</dbReference>
<accession>A0A4Z0QAX9</accession>
<evidence type="ECO:0000313" key="4">
    <source>
        <dbReference type="Proteomes" id="UP000298471"/>
    </source>
</evidence>
<protein>
    <submittedName>
        <fullName evidence="3">DUF4834 family protein</fullName>
    </submittedName>
</protein>
<sequence length="125" mass="14096">MLGRAASQRRYRRFLFSTYPSCFPLGFLMVKFLLILLIISFVVRFLLPIVLRLLVGKFVQKQARRYGQQFGGGVPFEGAFGTPPPPRNPAPSGGNVRVDFVPPKAQKSKPENFQGGEYVDFEEVK</sequence>
<gene>
    <name evidence="3" type="ORF">E5K02_16000</name>
</gene>
<evidence type="ECO:0000313" key="3">
    <source>
        <dbReference type="EMBL" id="TGE26303.1"/>
    </source>
</evidence>
<name>A0A4Z0QAX9_9BACT</name>
<reference evidence="3 4" key="1">
    <citation type="submission" date="2019-04" db="EMBL/GenBank/DDBJ databases">
        <authorList>
            <person name="Feng G."/>
            <person name="Zhang J."/>
            <person name="Zhu H."/>
        </authorList>
    </citation>
    <scope>NUCLEOTIDE SEQUENCE [LARGE SCALE GENOMIC DNA]</scope>
    <source>
        <strain evidence="3 4">9PBR-1</strain>
    </source>
</reference>
<feature type="region of interest" description="Disordered" evidence="1">
    <location>
        <begin position="77"/>
        <end position="125"/>
    </location>
</feature>
<comment type="caution">
    <text evidence="3">The sequence shown here is derived from an EMBL/GenBank/DDBJ whole genome shotgun (WGS) entry which is preliminary data.</text>
</comment>
<dbReference type="OrthoDB" id="840298at2"/>
<feature type="transmembrane region" description="Helical" evidence="2">
    <location>
        <begin position="32"/>
        <end position="55"/>
    </location>
</feature>
<dbReference type="Proteomes" id="UP000298471">
    <property type="component" value="Unassembled WGS sequence"/>
</dbReference>
<keyword evidence="2" id="KW-1133">Transmembrane helix</keyword>
<keyword evidence="2" id="KW-0812">Transmembrane</keyword>
<dbReference type="InterPro" id="IPR032272">
    <property type="entry name" value="DUF4834"/>
</dbReference>
<proteinExistence type="predicted"/>
<evidence type="ECO:0000256" key="2">
    <source>
        <dbReference type="SAM" id="Phobius"/>
    </source>
</evidence>
<dbReference type="EMBL" id="SRMB01000003">
    <property type="protein sequence ID" value="TGE26303.1"/>
    <property type="molecule type" value="Genomic_DNA"/>
</dbReference>
<evidence type="ECO:0000256" key="1">
    <source>
        <dbReference type="SAM" id="MobiDB-lite"/>
    </source>
</evidence>
<keyword evidence="2" id="KW-0472">Membrane</keyword>
<dbReference type="AlphaFoldDB" id="A0A4Z0QAX9"/>
<organism evidence="3 4">
    <name type="scientific">Hymenobacter metallicola</name>
    <dbReference type="NCBI Taxonomy" id="2563114"/>
    <lineage>
        <taxon>Bacteria</taxon>
        <taxon>Pseudomonadati</taxon>
        <taxon>Bacteroidota</taxon>
        <taxon>Cytophagia</taxon>
        <taxon>Cytophagales</taxon>
        <taxon>Hymenobacteraceae</taxon>
        <taxon>Hymenobacter</taxon>
    </lineage>
</organism>
<keyword evidence="4" id="KW-1185">Reference proteome</keyword>